<organism evidence="1 2">
    <name type="scientific">Zalaria obscura</name>
    <dbReference type="NCBI Taxonomy" id="2024903"/>
    <lineage>
        <taxon>Eukaryota</taxon>
        <taxon>Fungi</taxon>
        <taxon>Dikarya</taxon>
        <taxon>Ascomycota</taxon>
        <taxon>Pezizomycotina</taxon>
        <taxon>Dothideomycetes</taxon>
        <taxon>Dothideomycetidae</taxon>
        <taxon>Dothideales</taxon>
        <taxon>Zalariaceae</taxon>
        <taxon>Zalaria</taxon>
    </lineage>
</organism>
<proteinExistence type="predicted"/>
<dbReference type="Proteomes" id="UP001320706">
    <property type="component" value="Unassembled WGS sequence"/>
</dbReference>
<evidence type="ECO:0000313" key="1">
    <source>
        <dbReference type="EMBL" id="KAK8222108.1"/>
    </source>
</evidence>
<protein>
    <submittedName>
        <fullName evidence="1">Uncharacterized protein</fullName>
    </submittedName>
</protein>
<keyword evidence="2" id="KW-1185">Reference proteome</keyword>
<reference evidence="1" key="1">
    <citation type="submission" date="2024-02" db="EMBL/GenBank/DDBJ databases">
        <title>Metagenome Assembled Genome of Zalaria obscura JY119.</title>
        <authorList>
            <person name="Vighnesh L."/>
            <person name="Jagadeeshwari U."/>
            <person name="Venkata Ramana C."/>
            <person name="Sasikala C."/>
        </authorList>
    </citation>
    <scope>NUCLEOTIDE SEQUENCE</scope>
    <source>
        <strain evidence="1">JY119</strain>
    </source>
</reference>
<dbReference type="EMBL" id="JAMKPW020000001">
    <property type="protein sequence ID" value="KAK8222108.1"/>
    <property type="molecule type" value="Genomic_DNA"/>
</dbReference>
<evidence type="ECO:0000313" key="2">
    <source>
        <dbReference type="Proteomes" id="UP001320706"/>
    </source>
</evidence>
<name>A0ACC3SP55_9PEZI</name>
<accession>A0ACC3SP55</accession>
<sequence>MRLSLLKVITWLVSPQVVLGFTNHGQAVIKVTDHEPSTARKVAVIGAGSAGSSAAYYLRKYADEADIALNISVFERNSYVGGRSTTVHAYGDPLQPVELGASIFVEVNRNLVNAVKEFNLSTSSFSSRISTDGPELGIWDGVRFRFTEQSEDSTWWTGAKLAWRYGPLTLYRARALRNAAIGSFLKMYDEPTFPFASLSDTVYDLGLTKFTAATGEQLLKEHGIGDLFADEIVEASTRVNYAQNLNLIHGLEAMVCLSTEGAMAVEGGNWQIFDHMLKSSGATVHLSSPVRKVERLDDGRYVVHSKSSSYLSGFLNTQETFDEIILAGPRQFSGIDFQPELAHVPDEIPYVKLHVTLFTSKHLLSPLAFNLQPGDAVPQVILTTLPPDEPRSNVTDAGLPGFFSISLLRPVVDTRRFRSAQPEYLYKIFSPQAVNSTFLAHILGLKPRKANEIISQRDVSWVYRQVWDSYPYEFPRVTFEESRLDSGVWYTAGMEVFVSTMETMSLMGMNVARLVVDGWKGGMGRKE</sequence>
<gene>
    <name evidence="1" type="ORF">M8818_000278</name>
</gene>
<comment type="caution">
    <text evidence="1">The sequence shown here is derived from an EMBL/GenBank/DDBJ whole genome shotgun (WGS) entry which is preliminary data.</text>
</comment>